<reference evidence="4" key="1">
    <citation type="submission" date="2017-03" db="EMBL/GenBank/DDBJ databases">
        <authorList>
            <person name="Lund M.B."/>
        </authorList>
    </citation>
    <scope>NUCLEOTIDE SEQUENCE [LARGE SCALE GENOMIC DNA]</scope>
</reference>
<dbReference type="Gene3D" id="3.30.70.2390">
    <property type="match status" value="1"/>
</dbReference>
<gene>
    <name evidence="3" type="ORF">B5766_11785</name>
</gene>
<accession>A0A2A6FNR8</accession>
<feature type="transmembrane region" description="Helical" evidence="1">
    <location>
        <begin position="35"/>
        <end position="56"/>
    </location>
</feature>
<keyword evidence="1" id="KW-0812">Transmembrane</keyword>
<dbReference type="Pfam" id="PF13399">
    <property type="entry name" value="LytR_C"/>
    <property type="match status" value="1"/>
</dbReference>
<dbReference type="AlphaFoldDB" id="A0A2A6FNR8"/>
<keyword evidence="1" id="KW-0472">Membrane</keyword>
<proteinExistence type="predicted"/>
<sequence>MTKKYPQDQFDKAPKIARVGAHRVISARGRGWRTFIRAALAVVVLSAAGIAGLVAFNNRLEVGAPVVAASPTPTVNPTVDPSLTVIVLNGSPTEGLASRAAAALKTAGVAVTSWANADDRTRKSTTVYYGSASLLGAAAGVAALIPGATTALSSQYSLTTDSLVVVLGSDYQPPATVPSPAS</sequence>
<feature type="domain" description="LytR/CpsA/Psr regulator C-terminal" evidence="2">
    <location>
        <begin position="83"/>
        <end position="171"/>
    </location>
</feature>
<evidence type="ECO:0000259" key="2">
    <source>
        <dbReference type="Pfam" id="PF13399"/>
    </source>
</evidence>
<protein>
    <recommendedName>
        <fullName evidence="2">LytR/CpsA/Psr regulator C-terminal domain-containing protein</fullName>
    </recommendedName>
</protein>
<name>A0A2A6FNR8_9MICO</name>
<evidence type="ECO:0000313" key="3">
    <source>
        <dbReference type="EMBL" id="PDQ34320.1"/>
    </source>
</evidence>
<dbReference type="EMBL" id="NAEP01000056">
    <property type="protein sequence ID" value="PDQ34320.1"/>
    <property type="molecule type" value="Genomic_DNA"/>
</dbReference>
<evidence type="ECO:0000256" key="1">
    <source>
        <dbReference type="SAM" id="Phobius"/>
    </source>
</evidence>
<comment type="caution">
    <text evidence="3">The sequence shown here is derived from an EMBL/GenBank/DDBJ whole genome shotgun (WGS) entry which is preliminary data.</text>
</comment>
<feature type="transmembrane region" description="Helical" evidence="1">
    <location>
        <begin position="127"/>
        <end position="145"/>
    </location>
</feature>
<organism evidence="3 4">
    <name type="scientific">Candidatus Lumbricidiphila eiseniae</name>
    <dbReference type="NCBI Taxonomy" id="1969409"/>
    <lineage>
        <taxon>Bacteria</taxon>
        <taxon>Bacillati</taxon>
        <taxon>Actinomycetota</taxon>
        <taxon>Actinomycetes</taxon>
        <taxon>Micrococcales</taxon>
        <taxon>Microbacteriaceae</taxon>
        <taxon>Candidatus Lumbricidiphila</taxon>
    </lineage>
</organism>
<evidence type="ECO:0000313" key="4">
    <source>
        <dbReference type="Proteomes" id="UP000219994"/>
    </source>
</evidence>
<keyword evidence="1" id="KW-1133">Transmembrane helix</keyword>
<dbReference type="InterPro" id="IPR027381">
    <property type="entry name" value="LytR/CpsA/Psr_C"/>
</dbReference>
<dbReference type="Proteomes" id="UP000219994">
    <property type="component" value="Unassembled WGS sequence"/>
</dbReference>